<accession>A0A0M2H3X7</accession>
<dbReference type="Proteomes" id="UP000034098">
    <property type="component" value="Unassembled WGS sequence"/>
</dbReference>
<gene>
    <name evidence="1" type="ORF">RS82_03058</name>
</gene>
<proteinExistence type="predicted"/>
<evidence type="ECO:0000313" key="1">
    <source>
        <dbReference type="EMBL" id="KJL41142.1"/>
    </source>
</evidence>
<sequence length="98" mass="11378">MDRYLRLIRVADTSVLVCLTRAEGEEHPEHMTRELADEDQALSDVVDRLEGRFPSRDRSEIERAVADARSHFARAKVRDFVPVLVEREARARLEHPIQ</sequence>
<dbReference type="Gene3D" id="1.10.8.1060">
    <property type="entry name" value="Corynebacterium glutamicum thioredoxin-dependent arsenate reductase, N-terminal domain"/>
    <property type="match status" value="1"/>
</dbReference>
<dbReference type="PATRIC" id="fig|69370.6.peg.3112"/>
<dbReference type="AlphaFoldDB" id="A0A0M2H3X7"/>
<dbReference type="NCBIfam" id="NF046112">
    <property type="entry name" value="MSMEG_6209_Nter"/>
    <property type="match status" value="1"/>
</dbReference>
<organism evidence="1 2">
    <name type="scientific">Microbacterium trichothecenolyticum</name>
    <name type="common">Aureobacterium trichothecenolyticum</name>
    <dbReference type="NCBI Taxonomy" id="69370"/>
    <lineage>
        <taxon>Bacteria</taxon>
        <taxon>Bacillati</taxon>
        <taxon>Actinomycetota</taxon>
        <taxon>Actinomycetes</taxon>
        <taxon>Micrococcales</taxon>
        <taxon>Microbacteriaceae</taxon>
        <taxon>Microbacterium</taxon>
    </lineage>
</organism>
<name>A0A0M2H3X7_MICTR</name>
<comment type="caution">
    <text evidence="1">The sequence shown here is derived from an EMBL/GenBank/DDBJ whole genome shotgun (WGS) entry which is preliminary data.</text>
</comment>
<keyword evidence="2" id="KW-1185">Reference proteome</keyword>
<reference evidence="1 2" key="1">
    <citation type="submission" date="2015-02" db="EMBL/GenBank/DDBJ databases">
        <title>Draft genome sequences of ten Microbacterium spp. with emphasis on heavy metal contaminated environments.</title>
        <authorList>
            <person name="Corretto E."/>
        </authorList>
    </citation>
    <scope>NUCLEOTIDE SEQUENCE [LARGE SCALE GENOMIC DNA]</scope>
    <source>
        <strain evidence="1 2">DSM 8608</strain>
    </source>
</reference>
<dbReference type="EMBL" id="JYJA01000038">
    <property type="protein sequence ID" value="KJL41142.1"/>
    <property type="molecule type" value="Genomic_DNA"/>
</dbReference>
<protein>
    <submittedName>
        <fullName evidence="1">Uncharacterized protein</fullName>
    </submittedName>
</protein>
<evidence type="ECO:0000313" key="2">
    <source>
        <dbReference type="Proteomes" id="UP000034098"/>
    </source>
</evidence>